<accession>A0AAD6U7N9</accession>
<feature type="compositionally biased region" description="Basic and acidic residues" evidence="1">
    <location>
        <begin position="14"/>
        <end position="24"/>
    </location>
</feature>
<dbReference type="Proteomes" id="UP001222325">
    <property type="component" value="Unassembled WGS sequence"/>
</dbReference>
<reference evidence="2" key="1">
    <citation type="submission" date="2023-03" db="EMBL/GenBank/DDBJ databases">
        <title>Massive genome expansion in bonnet fungi (Mycena s.s.) driven by repeated elements and novel gene families across ecological guilds.</title>
        <authorList>
            <consortium name="Lawrence Berkeley National Laboratory"/>
            <person name="Harder C.B."/>
            <person name="Miyauchi S."/>
            <person name="Viragh M."/>
            <person name="Kuo A."/>
            <person name="Thoen E."/>
            <person name="Andreopoulos B."/>
            <person name="Lu D."/>
            <person name="Skrede I."/>
            <person name="Drula E."/>
            <person name="Henrissat B."/>
            <person name="Morin E."/>
            <person name="Kohler A."/>
            <person name="Barry K."/>
            <person name="LaButti K."/>
            <person name="Morin E."/>
            <person name="Salamov A."/>
            <person name="Lipzen A."/>
            <person name="Mereny Z."/>
            <person name="Hegedus B."/>
            <person name="Baldrian P."/>
            <person name="Stursova M."/>
            <person name="Weitz H."/>
            <person name="Taylor A."/>
            <person name="Grigoriev I.V."/>
            <person name="Nagy L.G."/>
            <person name="Martin F."/>
            <person name="Kauserud H."/>
        </authorList>
    </citation>
    <scope>NUCLEOTIDE SEQUENCE</scope>
    <source>
        <strain evidence="2">CBHHK173m</strain>
    </source>
</reference>
<evidence type="ECO:0000313" key="2">
    <source>
        <dbReference type="EMBL" id="KAJ7088009.1"/>
    </source>
</evidence>
<name>A0AAD6U7N9_9AGAR</name>
<dbReference type="EMBL" id="JARJCN010000027">
    <property type="protein sequence ID" value="KAJ7088009.1"/>
    <property type="molecule type" value="Genomic_DNA"/>
</dbReference>
<evidence type="ECO:0000256" key="1">
    <source>
        <dbReference type="SAM" id="MobiDB-lite"/>
    </source>
</evidence>
<evidence type="ECO:0000313" key="3">
    <source>
        <dbReference type="Proteomes" id="UP001222325"/>
    </source>
</evidence>
<feature type="compositionally biased region" description="Polar residues" evidence="1">
    <location>
        <begin position="1"/>
        <end position="12"/>
    </location>
</feature>
<dbReference type="AlphaFoldDB" id="A0AAD6U7N9"/>
<feature type="region of interest" description="Disordered" evidence="1">
    <location>
        <begin position="1"/>
        <end position="39"/>
    </location>
</feature>
<organism evidence="2 3">
    <name type="scientific">Mycena belliarum</name>
    <dbReference type="NCBI Taxonomy" id="1033014"/>
    <lineage>
        <taxon>Eukaryota</taxon>
        <taxon>Fungi</taxon>
        <taxon>Dikarya</taxon>
        <taxon>Basidiomycota</taxon>
        <taxon>Agaricomycotina</taxon>
        <taxon>Agaricomycetes</taxon>
        <taxon>Agaricomycetidae</taxon>
        <taxon>Agaricales</taxon>
        <taxon>Marasmiineae</taxon>
        <taxon>Mycenaceae</taxon>
        <taxon>Mycena</taxon>
    </lineage>
</organism>
<comment type="caution">
    <text evidence="2">The sequence shown here is derived from an EMBL/GenBank/DDBJ whole genome shotgun (WGS) entry which is preliminary data.</text>
</comment>
<gene>
    <name evidence="2" type="ORF">B0H15DRAFT_949823</name>
</gene>
<proteinExistence type="predicted"/>
<sequence length="417" mass="46056">MLSEPTNRQVITKNEPDLNVEKNNQDAVDNASEGSDDSLPDLLECDCDLPDLDHGLSYGQKQPILKDMQSFALTAANQSFFTTPQRGEFLVSPLIVQSRPQPTIFVSYDIACRMRRRVVEGEDSPKAHFLGQTWHVADHEYYARLADGEGVERAWANCLRGQPSLEMTSQPVVPIPPETPPRAGSYLNPHLLPETPPRPGSFLNPHNVPDNTPPRVPKAQASKKMVIYKGPPSSIVTQAARLAADREAMLVRIKALEDAEARREHSSGAGTRALADVRADVRTNTSPSTSTSRIGPVRPHAILALEATLVGERRAARMREHIAAAAPYPAMRPGTSHGISVTSVTRITRTRGRMPIGGSRLRRETPLTPKELYVGFERPPIQDAHENKEHHLCDICQFVKSHPVSYVFVQSLHTIQS</sequence>
<keyword evidence="3" id="KW-1185">Reference proteome</keyword>
<protein>
    <submittedName>
        <fullName evidence="2">Uncharacterized protein</fullName>
    </submittedName>
</protein>